<evidence type="ECO:0000313" key="2">
    <source>
        <dbReference type="Proteomes" id="UP000031637"/>
    </source>
</evidence>
<dbReference type="STRING" id="1223802.SUTH_01591"/>
<dbReference type="EMBL" id="AP012547">
    <property type="protein sequence ID" value="BAO29384.1"/>
    <property type="molecule type" value="Genomic_DNA"/>
</dbReference>
<dbReference type="OrthoDB" id="6576970at2"/>
<dbReference type="Proteomes" id="UP000031637">
    <property type="component" value="Chromosome"/>
</dbReference>
<dbReference type="KEGG" id="shd:SUTH_01591"/>
<dbReference type="HOGENOM" id="CLU_010943_0_0_4"/>
<evidence type="ECO:0000313" key="1">
    <source>
        <dbReference type="EMBL" id="BAO29384.1"/>
    </source>
</evidence>
<organism evidence="1 2">
    <name type="scientific">Sulfuritalea hydrogenivorans sk43H</name>
    <dbReference type="NCBI Taxonomy" id="1223802"/>
    <lineage>
        <taxon>Bacteria</taxon>
        <taxon>Pseudomonadati</taxon>
        <taxon>Pseudomonadota</taxon>
        <taxon>Betaproteobacteria</taxon>
        <taxon>Nitrosomonadales</taxon>
        <taxon>Sterolibacteriaceae</taxon>
        <taxon>Sulfuritalea</taxon>
    </lineage>
</organism>
<accession>W0SDU6</accession>
<dbReference type="RefSeq" id="WP_041098366.1">
    <property type="nucleotide sequence ID" value="NZ_AP012547.1"/>
</dbReference>
<protein>
    <submittedName>
        <fullName evidence="1">Uncharacterized protein</fullName>
    </submittedName>
</protein>
<keyword evidence="2" id="KW-1185">Reference proteome</keyword>
<proteinExistence type="predicted"/>
<reference evidence="1 2" key="1">
    <citation type="journal article" date="2014" name="Syst. Appl. Microbiol.">
        <title>Complete genomes of freshwater sulfur oxidizers Sulfuricella denitrificans skB26 and Sulfuritalea hydrogenivorans sk43H: genetic insights into the sulfur oxidation pathway of betaproteobacteria.</title>
        <authorList>
            <person name="Watanabe T."/>
            <person name="Kojima H."/>
            <person name="Fukui M."/>
        </authorList>
    </citation>
    <scope>NUCLEOTIDE SEQUENCE [LARGE SCALE GENOMIC DNA]</scope>
    <source>
        <strain evidence="1">DSM22779</strain>
    </source>
</reference>
<sequence length="822" mass="90761">MRPECINAVQQAIGRTLNQQEIQGIEDRIKAMFPAARRTLQESGEAITSSSMLTKAGELAADQLRREAATLKQRVALTVKAHDRIAGFIDRAQTKGRKAYDGLGDAIHDADIYATGTARYFFSQLTDTIRAAQPRLLGMLENPAAVRDLVFEMFGHDTGNPIAQAGAKAWREVSEAMRQSFNAAGGMIRHLENWNLPQPHDALRVREAGVEKWVRSILPLIDRERYVHPDGRLFNDAELGDFFAHAWETIQSDGLNKLEPGVLSGHSARANRHADGRQIHFKGPEEYLAYHSDFGRGNIFDALQGHVSVMARDIALLETWGPNPEHLFRYFHDVAAKDGKPDRIWHGVLPVTTRQLWDNLSGKVAQMGEYAKLGEIAQGVRNIEVMGKLGKAMLSSTNDVQTFLTTLHYNRLPFFDGLTNFVRAFGDDAAEYANRAGLVADSVIADMNRWGENNVGRGWTARLANATMKASLLTAWTDAIRRAFSLTMMGGMGKITRLEWSALDAGDRYRMAAKGITEADWSIYRMAQLEDWRGSRMLTPESIKAVPLADLEAAGFQLGDRNKAISRLLGAIIDESEYASLGQDIYTRAQLNRGLQKGTIEGELARSVALFKGFPFAMVSRHWMRALEANEAGNSRIGYGASLALGLTLFGSLSLDLKDVQSGKDPRDKTDPRFWFQAFAQGGGASIFGDLLYAGLSGHGRGGQSGAATLASAIAGPVVGDAYELAGDLILENIRQAKEGRDTHAGAEALRFGLGHAPLINVWYIRAALDHAFLHQAQEFLSPNYLGRMQDRVYRDYGQDFYWRPGQTLPDRAPRLEAMAGR</sequence>
<dbReference type="AlphaFoldDB" id="W0SDU6"/>
<gene>
    <name evidence="1" type="ORF">SUTH_01591</name>
</gene>
<name>W0SDU6_9PROT</name>